<gene>
    <name evidence="1" type="ORF">Tco_0655552</name>
</gene>
<dbReference type="Proteomes" id="UP001151760">
    <property type="component" value="Unassembled WGS sequence"/>
</dbReference>
<dbReference type="Gene3D" id="3.10.10.10">
    <property type="entry name" value="HIV Type 1 Reverse Transcriptase, subunit A, domain 1"/>
    <property type="match status" value="1"/>
</dbReference>
<proteinExistence type="predicted"/>
<protein>
    <recommendedName>
        <fullName evidence="3">Reverse transcriptase domain-containing protein</fullName>
    </recommendedName>
</protein>
<reference evidence="1" key="1">
    <citation type="journal article" date="2022" name="Int. J. Mol. Sci.">
        <title>Draft Genome of Tanacetum Coccineum: Genomic Comparison of Closely Related Tanacetum-Family Plants.</title>
        <authorList>
            <person name="Yamashiro T."/>
            <person name="Shiraishi A."/>
            <person name="Nakayama K."/>
            <person name="Satake H."/>
        </authorList>
    </citation>
    <scope>NUCLEOTIDE SEQUENCE</scope>
</reference>
<reference evidence="1" key="2">
    <citation type="submission" date="2022-01" db="EMBL/GenBank/DDBJ databases">
        <authorList>
            <person name="Yamashiro T."/>
            <person name="Shiraishi A."/>
            <person name="Satake H."/>
            <person name="Nakayama K."/>
        </authorList>
    </citation>
    <scope>NUCLEOTIDE SEQUENCE</scope>
</reference>
<name>A0ABQ4X6T1_9ASTR</name>
<comment type="caution">
    <text evidence="1">The sequence shown here is derived from an EMBL/GenBank/DDBJ whole genome shotgun (WGS) entry which is preliminary data.</text>
</comment>
<sequence length="186" mass="20916">MNNNNNNGNNNNNNNGNGGNNGCSYKGFQAIGLGDDGNGWKEAVKRQLELQDKGFIRPSHSLWGAPVLFVTKKRKAIFVCGFALHMSKIETSIRDTISSEYMKVIFLKPHLEQANMVADALSKKERVKPKRVRTIAMTIQSGVKGMILAAQGEAFDQENIMDERLHGLDPQMERKGDWILYFMDRI</sequence>
<organism evidence="1 2">
    <name type="scientific">Tanacetum coccineum</name>
    <dbReference type="NCBI Taxonomy" id="301880"/>
    <lineage>
        <taxon>Eukaryota</taxon>
        <taxon>Viridiplantae</taxon>
        <taxon>Streptophyta</taxon>
        <taxon>Embryophyta</taxon>
        <taxon>Tracheophyta</taxon>
        <taxon>Spermatophyta</taxon>
        <taxon>Magnoliopsida</taxon>
        <taxon>eudicotyledons</taxon>
        <taxon>Gunneridae</taxon>
        <taxon>Pentapetalae</taxon>
        <taxon>asterids</taxon>
        <taxon>campanulids</taxon>
        <taxon>Asterales</taxon>
        <taxon>Asteraceae</taxon>
        <taxon>Asteroideae</taxon>
        <taxon>Anthemideae</taxon>
        <taxon>Anthemidinae</taxon>
        <taxon>Tanacetum</taxon>
    </lineage>
</organism>
<keyword evidence="2" id="KW-1185">Reference proteome</keyword>
<evidence type="ECO:0000313" key="2">
    <source>
        <dbReference type="Proteomes" id="UP001151760"/>
    </source>
</evidence>
<dbReference type="EMBL" id="BQNB010009243">
    <property type="protein sequence ID" value="GJS60768.1"/>
    <property type="molecule type" value="Genomic_DNA"/>
</dbReference>
<accession>A0ABQ4X6T1</accession>
<evidence type="ECO:0008006" key="3">
    <source>
        <dbReference type="Google" id="ProtNLM"/>
    </source>
</evidence>
<evidence type="ECO:0000313" key="1">
    <source>
        <dbReference type="EMBL" id="GJS60768.1"/>
    </source>
</evidence>